<dbReference type="Gene3D" id="1.10.1660.10">
    <property type="match status" value="1"/>
</dbReference>
<keyword evidence="4" id="KW-0804">Transcription</keyword>
<dbReference type="InterPro" id="IPR009061">
    <property type="entry name" value="DNA-bd_dom_put_sf"/>
</dbReference>
<dbReference type="PANTHER" id="PTHR30204">
    <property type="entry name" value="REDOX-CYCLING DRUG-SENSING TRANSCRIPTIONAL ACTIVATOR SOXR"/>
    <property type="match status" value="1"/>
</dbReference>
<dbReference type="PANTHER" id="PTHR30204:SF69">
    <property type="entry name" value="MERR-FAMILY TRANSCRIPTIONAL REGULATOR"/>
    <property type="match status" value="1"/>
</dbReference>
<evidence type="ECO:0000313" key="6">
    <source>
        <dbReference type="EMBL" id="GGU48429.1"/>
    </source>
</evidence>
<keyword evidence="1" id="KW-0678">Repressor</keyword>
<proteinExistence type="predicted"/>
<evidence type="ECO:0000259" key="5">
    <source>
        <dbReference type="PROSITE" id="PS50937"/>
    </source>
</evidence>
<accession>A0ABQ2UQ82</accession>
<name>A0ABQ2UQ82_9PSEU</name>
<evidence type="ECO:0000256" key="2">
    <source>
        <dbReference type="ARBA" id="ARBA00023015"/>
    </source>
</evidence>
<keyword evidence="7" id="KW-1185">Reference proteome</keyword>
<dbReference type="SUPFAM" id="SSF46955">
    <property type="entry name" value="Putative DNA-binding domain"/>
    <property type="match status" value="1"/>
</dbReference>
<dbReference type="Proteomes" id="UP000649573">
    <property type="component" value="Unassembled WGS sequence"/>
</dbReference>
<sequence>MVRISELARAAGVGVSTVRFYERRGLVVPTARTHGGYRHYDQEALRRLKFIRRAQRLGFTLTELEQLLDADEFGDVITEKVTEIEERIRDLDRVRLALLEVAENGVREQCPIIAALNEN</sequence>
<keyword evidence="2" id="KW-0805">Transcription regulation</keyword>
<dbReference type="InterPro" id="IPR000551">
    <property type="entry name" value="MerR-type_HTH_dom"/>
</dbReference>
<organism evidence="6 7">
    <name type="scientific">Lentzea flava</name>
    <dbReference type="NCBI Taxonomy" id="103732"/>
    <lineage>
        <taxon>Bacteria</taxon>
        <taxon>Bacillati</taxon>
        <taxon>Actinomycetota</taxon>
        <taxon>Actinomycetes</taxon>
        <taxon>Pseudonocardiales</taxon>
        <taxon>Pseudonocardiaceae</taxon>
        <taxon>Lentzea</taxon>
    </lineage>
</organism>
<feature type="domain" description="HTH merR-type" evidence="5">
    <location>
        <begin position="1"/>
        <end position="70"/>
    </location>
</feature>
<evidence type="ECO:0000256" key="3">
    <source>
        <dbReference type="ARBA" id="ARBA00023125"/>
    </source>
</evidence>
<evidence type="ECO:0000256" key="4">
    <source>
        <dbReference type="ARBA" id="ARBA00023163"/>
    </source>
</evidence>
<reference evidence="7" key="1">
    <citation type="journal article" date="2019" name="Int. J. Syst. Evol. Microbiol.">
        <title>The Global Catalogue of Microorganisms (GCM) 10K type strain sequencing project: providing services to taxonomists for standard genome sequencing and annotation.</title>
        <authorList>
            <consortium name="The Broad Institute Genomics Platform"/>
            <consortium name="The Broad Institute Genome Sequencing Center for Infectious Disease"/>
            <person name="Wu L."/>
            <person name="Ma J."/>
        </authorList>
    </citation>
    <scope>NUCLEOTIDE SEQUENCE [LARGE SCALE GENOMIC DNA]</scope>
    <source>
        <strain evidence="7">JCM 3296</strain>
    </source>
</reference>
<evidence type="ECO:0000256" key="1">
    <source>
        <dbReference type="ARBA" id="ARBA00022491"/>
    </source>
</evidence>
<keyword evidence="3" id="KW-0238">DNA-binding</keyword>
<dbReference type="SMART" id="SM00422">
    <property type="entry name" value="HTH_MERR"/>
    <property type="match status" value="1"/>
</dbReference>
<gene>
    <name evidence="6" type="ORF">GCM10010178_46470</name>
</gene>
<evidence type="ECO:0000313" key="7">
    <source>
        <dbReference type="Proteomes" id="UP000649573"/>
    </source>
</evidence>
<dbReference type="PROSITE" id="PS50937">
    <property type="entry name" value="HTH_MERR_2"/>
    <property type="match status" value="1"/>
</dbReference>
<dbReference type="PRINTS" id="PR00040">
    <property type="entry name" value="HTHMERR"/>
</dbReference>
<comment type="caution">
    <text evidence="6">The sequence shown here is derived from an EMBL/GenBank/DDBJ whole genome shotgun (WGS) entry which is preliminary data.</text>
</comment>
<dbReference type="InterPro" id="IPR047057">
    <property type="entry name" value="MerR_fam"/>
</dbReference>
<dbReference type="EMBL" id="BMRE01000020">
    <property type="protein sequence ID" value="GGU48429.1"/>
    <property type="molecule type" value="Genomic_DNA"/>
</dbReference>
<dbReference type="Pfam" id="PF13411">
    <property type="entry name" value="MerR_1"/>
    <property type="match status" value="1"/>
</dbReference>
<protein>
    <submittedName>
        <fullName evidence="6">Hg(II)-responsive transcriptional regulator</fullName>
    </submittedName>
</protein>